<evidence type="ECO:0000313" key="5">
    <source>
        <dbReference type="Proteomes" id="UP000498980"/>
    </source>
</evidence>
<evidence type="ECO:0000313" key="3">
    <source>
        <dbReference type="EMBL" id="GFM99939.1"/>
    </source>
</evidence>
<feature type="region of interest" description="Disordered" evidence="1">
    <location>
        <begin position="146"/>
        <end position="169"/>
    </location>
</feature>
<feature type="signal peptide" evidence="2">
    <location>
        <begin position="1"/>
        <end position="39"/>
    </location>
</feature>
<evidence type="ECO:0000256" key="2">
    <source>
        <dbReference type="SAM" id="SignalP"/>
    </source>
</evidence>
<name>A0A7J0CBR4_9ACTN</name>
<evidence type="ECO:0000256" key="1">
    <source>
        <dbReference type="SAM" id="MobiDB-lite"/>
    </source>
</evidence>
<dbReference type="EMBL" id="JACCCF010000001">
    <property type="protein sequence ID" value="NYE43470.1"/>
    <property type="molecule type" value="Genomic_DNA"/>
</dbReference>
<sequence length="193" mass="19090">MAVTMQGTASGRTVRRRGRGGVRALALAAVLALASAACGEDSGSSGVASAGEDRQETSSASATPTGSRQDQLVGFARCMRENGVEIPDPAPGEENVQLPAGTKGDSRTQAALAECQRLLGGGAKDTTDSTAQDRAVELAECLRGKGLDVADPEPGKPLQLSGAAGNPEAREAITACRTAVGAGAGTASPSAGG</sequence>
<evidence type="ECO:0000313" key="4">
    <source>
        <dbReference type="EMBL" id="NYE43470.1"/>
    </source>
</evidence>
<dbReference type="RefSeq" id="WP_179764242.1">
    <property type="nucleotide sequence ID" value="NZ_BLWC01000001.1"/>
</dbReference>
<dbReference type="Proteomes" id="UP000530403">
    <property type="component" value="Unassembled WGS sequence"/>
</dbReference>
<dbReference type="AlphaFoldDB" id="A0A7J0CBR4"/>
<evidence type="ECO:0008006" key="7">
    <source>
        <dbReference type="Google" id="ProtNLM"/>
    </source>
</evidence>
<reference evidence="4 6" key="2">
    <citation type="submission" date="2020-07" db="EMBL/GenBank/DDBJ databases">
        <title>Sequencing the genomes of 1000 actinobacteria strains.</title>
        <authorList>
            <person name="Klenk H.-P."/>
        </authorList>
    </citation>
    <scope>NUCLEOTIDE SEQUENCE [LARGE SCALE GENOMIC DNA]</scope>
    <source>
        <strain evidence="4 6">DSM 41455</strain>
    </source>
</reference>
<dbReference type="EMBL" id="BLWC01000001">
    <property type="protein sequence ID" value="GFM99939.1"/>
    <property type="molecule type" value="Genomic_DNA"/>
</dbReference>
<comment type="caution">
    <text evidence="3">The sequence shown here is derived from an EMBL/GenBank/DDBJ whole genome shotgun (WGS) entry which is preliminary data.</text>
</comment>
<accession>A0A7J0CBR4</accession>
<keyword evidence="5" id="KW-1185">Reference proteome</keyword>
<gene>
    <name evidence="4" type="ORF">HEB29_004481</name>
    <name evidence="3" type="ORF">Sfulv_47500</name>
</gene>
<dbReference type="Proteomes" id="UP000498980">
    <property type="component" value="Unassembled WGS sequence"/>
</dbReference>
<feature type="region of interest" description="Disordered" evidence="1">
    <location>
        <begin position="83"/>
        <end position="107"/>
    </location>
</feature>
<reference evidence="3 5" key="1">
    <citation type="submission" date="2020-05" db="EMBL/GenBank/DDBJ databases">
        <title>Whole genome shotgun sequence of Streptomyces fulvorobeus NBRC 15897.</title>
        <authorList>
            <person name="Komaki H."/>
            <person name="Tamura T."/>
        </authorList>
    </citation>
    <scope>NUCLEOTIDE SEQUENCE [LARGE SCALE GENOMIC DNA]</scope>
    <source>
        <strain evidence="3 5">NBRC 15897</strain>
    </source>
</reference>
<evidence type="ECO:0000313" key="6">
    <source>
        <dbReference type="Proteomes" id="UP000530403"/>
    </source>
</evidence>
<protein>
    <recommendedName>
        <fullName evidence="7">Lipoprotein</fullName>
    </recommendedName>
</protein>
<feature type="compositionally biased region" description="Polar residues" evidence="1">
    <location>
        <begin position="57"/>
        <end position="70"/>
    </location>
</feature>
<feature type="region of interest" description="Disordered" evidence="1">
    <location>
        <begin position="39"/>
        <end position="71"/>
    </location>
</feature>
<proteinExistence type="predicted"/>
<organism evidence="3 5">
    <name type="scientific">Streptomyces fulvorobeus</name>
    <dbReference type="NCBI Taxonomy" id="284028"/>
    <lineage>
        <taxon>Bacteria</taxon>
        <taxon>Bacillati</taxon>
        <taxon>Actinomycetota</taxon>
        <taxon>Actinomycetes</taxon>
        <taxon>Kitasatosporales</taxon>
        <taxon>Streptomycetaceae</taxon>
        <taxon>Streptomyces</taxon>
    </lineage>
</organism>
<feature type="chain" id="PRO_5038255610" description="Lipoprotein" evidence="2">
    <location>
        <begin position="40"/>
        <end position="193"/>
    </location>
</feature>
<keyword evidence="2" id="KW-0732">Signal</keyword>